<dbReference type="Pfam" id="PF13911">
    <property type="entry name" value="AhpC-TSA_2"/>
    <property type="match status" value="1"/>
</dbReference>
<sequence>MSRVDVISNERVFDDRHHLHEFQDFWRDGPVALVFLPQFGSAFGLAQARELTGRFDEVEALGAQVILIGIGTSIQGFTFRKRSGARTPVMVTEDHTLYRTMGLAARPRWLNPIRNASAFLDFVRAGIYPYQRTGDPRRLGGVFVVERGGRRVAWEHRARYAADLAAGSDVVAALRAVAAQRVTAGTD</sequence>
<proteinExistence type="predicted"/>
<evidence type="ECO:0000313" key="1">
    <source>
        <dbReference type="EMBL" id="OBA87538.1"/>
    </source>
</evidence>
<protein>
    <recommendedName>
        <fullName evidence="3">Redoxin domain-containing protein</fullName>
    </recommendedName>
</protein>
<name>A0A1A0MRX7_MYCMU</name>
<gene>
    <name evidence="1" type="ORF">A5642_19290</name>
</gene>
<dbReference type="SUPFAM" id="SSF52833">
    <property type="entry name" value="Thioredoxin-like"/>
    <property type="match status" value="1"/>
</dbReference>
<dbReference type="InterPro" id="IPR032801">
    <property type="entry name" value="PXL2A/B/C"/>
</dbReference>
<comment type="caution">
    <text evidence="1">The sequence shown here is derived from an EMBL/GenBank/DDBJ whole genome shotgun (WGS) entry which is preliminary data.</text>
</comment>
<dbReference type="Gene3D" id="3.40.30.10">
    <property type="entry name" value="Glutaredoxin"/>
    <property type="match status" value="1"/>
</dbReference>
<organism evidence="1 2">
    <name type="scientific">Mycolicibacterium mucogenicum</name>
    <name type="common">Mycobacterium mucogenicum</name>
    <dbReference type="NCBI Taxonomy" id="56689"/>
    <lineage>
        <taxon>Bacteria</taxon>
        <taxon>Bacillati</taxon>
        <taxon>Actinomycetota</taxon>
        <taxon>Actinomycetes</taxon>
        <taxon>Mycobacteriales</taxon>
        <taxon>Mycobacteriaceae</taxon>
        <taxon>Mycolicibacterium</taxon>
    </lineage>
</organism>
<dbReference type="RefSeq" id="WP_064858881.1">
    <property type="nucleotide sequence ID" value="NZ_LZSF01000122.1"/>
</dbReference>
<evidence type="ECO:0008006" key="3">
    <source>
        <dbReference type="Google" id="ProtNLM"/>
    </source>
</evidence>
<dbReference type="EMBL" id="LZSF01000122">
    <property type="protein sequence ID" value="OBA87538.1"/>
    <property type="molecule type" value="Genomic_DNA"/>
</dbReference>
<dbReference type="OrthoDB" id="9809746at2"/>
<dbReference type="Proteomes" id="UP000093962">
    <property type="component" value="Unassembled WGS sequence"/>
</dbReference>
<reference evidence="1 2" key="1">
    <citation type="submission" date="2016-06" db="EMBL/GenBank/DDBJ databases">
        <authorList>
            <person name="Kjaerup R.B."/>
            <person name="Dalgaard T.S."/>
            <person name="Juul-Madsen H.R."/>
        </authorList>
    </citation>
    <scope>NUCLEOTIDE SEQUENCE [LARGE SCALE GENOMIC DNA]</scope>
    <source>
        <strain evidence="1 2">1199456.5</strain>
    </source>
</reference>
<dbReference type="InterPro" id="IPR036249">
    <property type="entry name" value="Thioredoxin-like_sf"/>
</dbReference>
<accession>A0A1A0MRX7</accession>
<evidence type="ECO:0000313" key="2">
    <source>
        <dbReference type="Proteomes" id="UP000093962"/>
    </source>
</evidence>
<dbReference type="AlphaFoldDB" id="A0A1A0MRX7"/>